<organism evidence="1 2">
    <name type="scientific">Phycisphaera mikurensis (strain NBRC 102666 / KCTC 22515 / FYK2301M01)</name>
    <dbReference type="NCBI Taxonomy" id="1142394"/>
    <lineage>
        <taxon>Bacteria</taxon>
        <taxon>Pseudomonadati</taxon>
        <taxon>Planctomycetota</taxon>
        <taxon>Phycisphaerae</taxon>
        <taxon>Phycisphaerales</taxon>
        <taxon>Phycisphaeraceae</taxon>
        <taxon>Phycisphaera</taxon>
    </lineage>
</organism>
<dbReference type="RefSeq" id="WP_014436576.1">
    <property type="nucleotide sequence ID" value="NC_017080.1"/>
</dbReference>
<dbReference type="OrthoDB" id="8882685at2"/>
<gene>
    <name evidence="1" type="ordered locus">PSMK_11980</name>
</gene>
<reference evidence="1 2" key="1">
    <citation type="submission" date="2012-02" db="EMBL/GenBank/DDBJ databases">
        <title>Complete genome sequence of Phycisphaera mikurensis NBRC 102666.</title>
        <authorList>
            <person name="Ankai A."/>
            <person name="Hosoyama A."/>
            <person name="Terui Y."/>
            <person name="Sekine M."/>
            <person name="Fukai R."/>
            <person name="Kato Y."/>
            <person name="Nakamura S."/>
            <person name="Yamada-Narita S."/>
            <person name="Kawakoshi A."/>
            <person name="Fukunaga Y."/>
            <person name="Yamazaki S."/>
            <person name="Fujita N."/>
        </authorList>
    </citation>
    <scope>NUCLEOTIDE SEQUENCE [LARGE SCALE GENOMIC DNA]</scope>
    <source>
        <strain evidence="2">NBRC 102666 / KCTC 22515 / FYK2301M01</strain>
    </source>
</reference>
<name>I0IDL9_PHYMF</name>
<dbReference type="EMBL" id="AP012338">
    <property type="protein sequence ID" value="BAM03357.1"/>
    <property type="molecule type" value="Genomic_DNA"/>
</dbReference>
<accession>I0IDL9</accession>
<dbReference type="AlphaFoldDB" id="I0IDL9"/>
<evidence type="ECO:0000313" key="1">
    <source>
        <dbReference type="EMBL" id="BAM03357.1"/>
    </source>
</evidence>
<dbReference type="KEGG" id="phm:PSMK_11980"/>
<dbReference type="HOGENOM" id="CLU_976106_0_0_0"/>
<proteinExistence type="predicted"/>
<evidence type="ECO:0000313" key="2">
    <source>
        <dbReference type="Proteomes" id="UP000007881"/>
    </source>
</evidence>
<dbReference type="STRING" id="1142394.PSMK_11980"/>
<sequence length="285" mass="31714">MPTTRLYDRRIANTLQAEPLTTLTLGGVAFRASRPHAFGLVIEAVVDPSPEQAEDYLHAVLLAEDRREAFFGLIEAEGLVVCRGIRREHPTYRPVAGKSTPGRLSQAEYYHHDGCSGPEKPRFDEIRLPWGSRPRRATTAVARFGDVVRAQLVALPERMVDDEVAGWRHAFAEHATRPPAEQWDTIQGRVTRRVRKELDAQRARAWFAEVDRLADAYLLPWEPGESRLMLNGHADLTRTMQHRRAEPAVREAGSATASLVKRWTAEEAGGFAGAVPAGGARGCRL</sequence>
<protein>
    <submittedName>
        <fullName evidence="1">Uncharacterized protein</fullName>
    </submittedName>
</protein>
<keyword evidence="2" id="KW-1185">Reference proteome</keyword>
<dbReference type="eggNOG" id="ENOG5033XD2">
    <property type="taxonomic scope" value="Bacteria"/>
</dbReference>
<dbReference type="Proteomes" id="UP000007881">
    <property type="component" value="Chromosome"/>
</dbReference>